<name>A0A6L9EI99_9FLAO</name>
<dbReference type="Gene3D" id="3.80.10.10">
    <property type="entry name" value="Ribonuclease Inhibitor"/>
    <property type="match status" value="1"/>
</dbReference>
<dbReference type="InterPro" id="IPR019251">
    <property type="entry name" value="DUF2231_TM"/>
</dbReference>
<reference evidence="4 5" key="1">
    <citation type="submission" date="2020-01" db="EMBL/GenBank/DDBJ databases">
        <title>Bacteria diversity of Porities sp.</title>
        <authorList>
            <person name="Wang G."/>
        </authorList>
    </citation>
    <scope>NUCLEOTIDE SEQUENCE [LARGE SCALE GENOMIC DNA]</scope>
    <source>
        <strain evidence="4 5">R33</strain>
    </source>
</reference>
<dbReference type="AlphaFoldDB" id="A0A6L9EI99"/>
<dbReference type="RefSeq" id="WP_161437434.1">
    <property type="nucleotide sequence ID" value="NZ_WXYO01000010.1"/>
</dbReference>
<feature type="transmembrane region" description="Helical" evidence="1">
    <location>
        <begin position="73"/>
        <end position="92"/>
    </location>
</feature>
<dbReference type="PANTHER" id="PTHR35889:SF3">
    <property type="entry name" value="F-BOX DOMAIN-CONTAINING PROTEIN"/>
    <property type="match status" value="1"/>
</dbReference>
<dbReference type="EMBL" id="WXYO01000010">
    <property type="protein sequence ID" value="NAS14385.1"/>
    <property type="molecule type" value="Genomic_DNA"/>
</dbReference>
<evidence type="ECO:0000313" key="5">
    <source>
        <dbReference type="Proteomes" id="UP000475249"/>
    </source>
</evidence>
<evidence type="ECO:0000313" key="4">
    <source>
        <dbReference type="EMBL" id="NAS14385.1"/>
    </source>
</evidence>
<dbReference type="Pfam" id="PF07635">
    <property type="entry name" value="PSCyt1"/>
    <property type="match status" value="1"/>
</dbReference>
<organism evidence="4 5">
    <name type="scientific">Poritiphilus flavus</name>
    <dbReference type="NCBI Taxonomy" id="2697053"/>
    <lineage>
        <taxon>Bacteria</taxon>
        <taxon>Pseudomonadati</taxon>
        <taxon>Bacteroidota</taxon>
        <taxon>Flavobacteriia</taxon>
        <taxon>Flavobacteriales</taxon>
        <taxon>Flavobacteriaceae</taxon>
        <taxon>Poritiphilus</taxon>
    </lineage>
</organism>
<evidence type="ECO:0000259" key="2">
    <source>
        <dbReference type="Pfam" id="PF07635"/>
    </source>
</evidence>
<comment type="caution">
    <text evidence="4">The sequence shown here is derived from an EMBL/GenBank/DDBJ whole genome shotgun (WGS) entry which is preliminary data.</text>
</comment>
<accession>A0A6L9EI99</accession>
<dbReference type="InterPro" id="IPR011429">
    <property type="entry name" value="Cyt_c_Planctomycete-type"/>
</dbReference>
<feature type="transmembrane region" description="Helical" evidence="1">
    <location>
        <begin position="39"/>
        <end position="61"/>
    </location>
</feature>
<feature type="domain" description="DUF2231" evidence="3">
    <location>
        <begin position="7"/>
        <end position="127"/>
    </location>
</feature>
<feature type="domain" description="Cytochrome C Planctomycete-type" evidence="2">
    <location>
        <begin position="181"/>
        <end position="240"/>
    </location>
</feature>
<gene>
    <name evidence="4" type="ORF">GTQ38_20405</name>
</gene>
<dbReference type="SUPFAM" id="SSF52047">
    <property type="entry name" value="RNI-like"/>
    <property type="match status" value="1"/>
</dbReference>
<proteinExistence type="predicted"/>
<keyword evidence="1" id="KW-0472">Membrane</keyword>
<sequence>MQFFGRLHPVLVHLPIGFIVFGVLLLWTDRKKKRYEQVIALAFLWGAISALLASLTGYVHYRQEGYSFSSVQLHLWTGLITTVFCLLVYLRVIENSWVKLLRGASPVALSIVLFLLISVTGHFGGSITHGADFLIEPLPQSLQRTLGYETFEKKEIVLNEENWQQLIFYDSLIDPMIHNYCASCHNPRKAKANLILTEREGILKGGENGEVIVSGDLENSPLHARLILPKSHEDHMPPSGKSQPSKAEINLIRQWILSGNSFEKTLGEAGLKKSELITFFRKDSLAGYPKVNPPPLSPDSLELFKKSRIHISRLSANSELVRVSMVNNPAFQDMDFDPLLGIAQNIAVLDLGGTAVTDSIFGKLAQLPHLTVLKLDNTGVTGAQLEKLQELEYLKSLNLTATPFEINNLAALNSFKSLRTVYLYNSPFTEKSGVEFLSNSNISIEYGNYSLPGIPSDSISY</sequence>
<keyword evidence="5" id="KW-1185">Reference proteome</keyword>
<dbReference type="Pfam" id="PF09990">
    <property type="entry name" value="DUF2231"/>
    <property type="match status" value="1"/>
</dbReference>
<feature type="transmembrane region" description="Helical" evidence="1">
    <location>
        <begin position="104"/>
        <end position="124"/>
    </location>
</feature>
<keyword evidence="1" id="KW-1133">Transmembrane helix</keyword>
<feature type="transmembrane region" description="Helical" evidence="1">
    <location>
        <begin position="6"/>
        <end position="27"/>
    </location>
</feature>
<evidence type="ECO:0000256" key="1">
    <source>
        <dbReference type="SAM" id="Phobius"/>
    </source>
</evidence>
<keyword evidence="1" id="KW-0812">Transmembrane</keyword>
<dbReference type="Proteomes" id="UP000475249">
    <property type="component" value="Unassembled WGS sequence"/>
</dbReference>
<evidence type="ECO:0000259" key="3">
    <source>
        <dbReference type="Pfam" id="PF09990"/>
    </source>
</evidence>
<dbReference type="PANTHER" id="PTHR35889">
    <property type="entry name" value="CYCLOINULO-OLIGOSACCHARIDE FRUCTANOTRANSFERASE-RELATED"/>
    <property type="match status" value="1"/>
</dbReference>
<dbReference type="InterPro" id="IPR032675">
    <property type="entry name" value="LRR_dom_sf"/>
</dbReference>
<protein>
    <submittedName>
        <fullName evidence="4">Uncharacterized protein</fullName>
    </submittedName>
</protein>